<organism evidence="1 2">
    <name type="scientific">Candidatus Stercoripulliclostridium merdigallinarum</name>
    <dbReference type="NCBI Taxonomy" id="2840951"/>
    <lineage>
        <taxon>Bacteria</taxon>
        <taxon>Bacillati</taxon>
        <taxon>Bacillota</taxon>
        <taxon>Clostridia</taxon>
        <taxon>Eubacteriales</taxon>
        <taxon>Candidatus Stercoripulliclostridium</taxon>
    </lineage>
</organism>
<accession>A0A9D1MIH6</accession>
<dbReference type="Pfam" id="PF21699">
    <property type="entry name" value="TM1266-like"/>
    <property type="match status" value="1"/>
</dbReference>
<evidence type="ECO:0000313" key="2">
    <source>
        <dbReference type="Proteomes" id="UP000824094"/>
    </source>
</evidence>
<dbReference type="EMBL" id="DVNF01000175">
    <property type="protein sequence ID" value="HIU60932.1"/>
    <property type="molecule type" value="Genomic_DNA"/>
</dbReference>
<proteinExistence type="predicted"/>
<dbReference type="AlphaFoldDB" id="A0A9D1MIH6"/>
<comment type="caution">
    <text evidence="1">The sequence shown here is derived from an EMBL/GenBank/DDBJ whole genome shotgun (WGS) entry which is preliminary data.</text>
</comment>
<dbReference type="NCBIfam" id="TIGR03959">
    <property type="entry name" value="hyd_TM1266"/>
    <property type="match status" value="1"/>
</dbReference>
<reference evidence="1" key="2">
    <citation type="journal article" date="2021" name="PeerJ">
        <title>Extensive microbial diversity within the chicken gut microbiome revealed by metagenomics and culture.</title>
        <authorList>
            <person name="Gilroy R."/>
            <person name="Ravi A."/>
            <person name="Getino M."/>
            <person name="Pursley I."/>
            <person name="Horton D.L."/>
            <person name="Alikhan N.F."/>
            <person name="Baker D."/>
            <person name="Gharbi K."/>
            <person name="Hall N."/>
            <person name="Watson M."/>
            <person name="Adriaenssens E.M."/>
            <person name="Foster-Nyarko E."/>
            <person name="Jarju S."/>
            <person name="Secka A."/>
            <person name="Antonio M."/>
            <person name="Oren A."/>
            <person name="Chaudhuri R.R."/>
            <person name="La Ragione R."/>
            <person name="Hildebrand F."/>
            <person name="Pallen M.J."/>
        </authorList>
    </citation>
    <scope>NUCLEOTIDE SEQUENCE</scope>
    <source>
        <strain evidence="1">18911</strain>
    </source>
</reference>
<evidence type="ECO:0000313" key="1">
    <source>
        <dbReference type="EMBL" id="HIU60932.1"/>
    </source>
</evidence>
<name>A0A9D1MIH6_9FIRM</name>
<dbReference type="Gene3D" id="3.30.70.1150">
    <property type="entry name" value="ACT-like. Chain A, domain 2"/>
    <property type="match status" value="1"/>
</dbReference>
<gene>
    <name evidence="1" type="ORF">IAB05_06035</name>
</gene>
<protein>
    <submittedName>
        <fullName evidence="1">CopG family transcriptional regulator</fullName>
    </submittedName>
</protein>
<dbReference type="SUPFAM" id="SSF55021">
    <property type="entry name" value="ACT-like"/>
    <property type="match status" value="1"/>
</dbReference>
<reference evidence="1" key="1">
    <citation type="submission" date="2020-10" db="EMBL/GenBank/DDBJ databases">
        <authorList>
            <person name="Gilroy R."/>
        </authorList>
    </citation>
    <scope>NUCLEOTIDE SEQUENCE</scope>
    <source>
        <strain evidence="1">18911</strain>
    </source>
</reference>
<sequence length="83" mass="8700">MKKIAIVGVIITNRTIVPEVQSVLSDFGDIIIGRMGVPDRANGINAIALIVEGDNEQLSALTGKLGRIDSVSVKSAVTAVEIK</sequence>
<dbReference type="Proteomes" id="UP000824094">
    <property type="component" value="Unassembled WGS sequence"/>
</dbReference>
<dbReference type="InterPro" id="IPR045865">
    <property type="entry name" value="ACT-like_dom_sf"/>
</dbReference>
<dbReference type="InterPro" id="IPR027271">
    <property type="entry name" value="Acetolactate_synth/TF_NikR_C"/>
</dbReference>
<dbReference type="InterPro" id="IPR023860">
    <property type="entry name" value="FeFe-hyd_TM1266"/>
</dbReference>